<evidence type="ECO:0000256" key="1">
    <source>
        <dbReference type="SAM" id="Phobius"/>
    </source>
</evidence>
<dbReference type="InterPro" id="IPR000620">
    <property type="entry name" value="EamA_dom"/>
</dbReference>
<name>A0A383BYP5_9ZZZZ</name>
<dbReference type="AlphaFoldDB" id="A0A383BYP5"/>
<gene>
    <name evidence="3" type="ORF">METZ01_LOCUS478200</name>
</gene>
<feature type="transmembrane region" description="Helical" evidence="1">
    <location>
        <begin position="70"/>
        <end position="89"/>
    </location>
</feature>
<proteinExistence type="predicted"/>
<dbReference type="Pfam" id="PF00892">
    <property type="entry name" value="EamA"/>
    <property type="match status" value="1"/>
</dbReference>
<dbReference type="GO" id="GO:0016020">
    <property type="term" value="C:membrane"/>
    <property type="evidence" value="ECO:0007669"/>
    <property type="project" value="InterPro"/>
</dbReference>
<feature type="transmembrane region" description="Helical" evidence="1">
    <location>
        <begin position="179"/>
        <end position="196"/>
    </location>
</feature>
<keyword evidence="1" id="KW-0812">Transmembrane</keyword>
<feature type="transmembrane region" description="Helical" evidence="1">
    <location>
        <begin position="101"/>
        <end position="118"/>
    </location>
</feature>
<feature type="transmembrane region" description="Helical" evidence="1">
    <location>
        <begin position="7"/>
        <end position="27"/>
    </location>
</feature>
<accession>A0A383BYP5</accession>
<organism evidence="3">
    <name type="scientific">marine metagenome</name>
    <dbReference type="NCBI Taxonomy" id="408172"/>
    <lineage>
        <taxon>unclassified sequences</taxon>
        <taxon>metagenomes</taxon>
        <taxon>ecological metagenomes</taxon>
    </lineage>
</organism>
<dbReference type="InterPro" id="IPR037185">
    <property type="entry name" value="EmrE-like"/>
</dbReference>
<reference evidence="3" key="1">
    <citation type="submission" date="2018-05" db="EMBL/GenBank/DDBJ databases">
        <authorList>
            <person name="Lanie J.A."/>
            <person name="Ng W.-L."/>
            <person name="Kazmierczak K.M."/>
            <person name="Andrzejewski T.M."/>
            <person name="Davidsen T.M."/>
            <person name="Wayne K.J."/>
            <person name="Tettelin H."/>
            <person name="Glass J.I."/>
            <person name="Rusch D."/>
            <person name="Podicherti R."/>
            <person name="Tsui H.-C.T."/>
            <person name="Winkler M.E."/>
        </authorList>
    </citation>
    <scope>NUCLEOTIDE SEQUENCE</scope>
</reference>
<feature type="transmembrane region" description="Helical" evidence="1">
    <location>
        <begin position="125"/>
        <end position="145"/>
    </location>
</feature>
<feature type="transmembrane region" description="Helical" evidence="1">
    <location>
        <begin position="151"/>
        <end position="170"/>
    </location>
</feature>
<feature type="non-terminal residue" evidence="3">
    <location>
        <position position="221"/>
    </location>
</feature>
<evidence type="ECO:0000313" key="3">
    <source>
        <dbReference type="EMBL" id="SVE25346.1"/>
    </source>
</evidence>
<dbReference type="PANTHER" id="PTHR22911">
    <property type="entry name" value="ACYL-MALONYL CONDENSING ENZYME-RELATED"/>
    <property type="match status" value="1"/>
</dbReference>
<sequence length="221" mass="24157">MNFISKLPGPLLVFLGAFCLSFGGLIVKSFEGATLWQILFWRQLFFVVLVSIFLLFTYKKKVFIALYESGVPGFFGGIILGCGFSAYVFAMYNTTVANTNFIIQTQAIFLAIFGYLFLKEKISKLTLTSIILAISGIILMVGSSLSPGQLSGNIVAFIMPSSFAVLIIIVRKYPNVDMVPLQLFAGIVAMLIGYFVSTKINISTNDLLLAFIAGFFQVGLG</sequence>
<keyword evidence="1" id="KW-0472">Membrane</keyword>
<dbReference type="EMBL" id="UINC01204563">
    <property type="protein sequence ID" value="SVE25346.1"/>
    <property type="molecule type" value="Genomic_DNA"/>
</dbReference>
<evidence type="ECO:0000259" key="2">
    <source>
        <dbReference type="Pfam" id="PF00892"/>
    </source>
</evidence>
<feature type="domain" description="EamA" evidence="2">
    <location>
        <begin position="8"/>
        <end position="141"/>
    </location>
</feature>
<protein>
    <recommendedName>
        <fullName evidence="2">EamA domain-containing protein</fullName>
    </recommendedName>
</protein>
<feature type="transmembrane region" description="Helical" evidence="1">
    <location>
        <begin position="39"/>
        <end position="58"/>
    </location>
</feature>
<keyword evidence="1" id="KW-1133">Transmembrane helix</keyword>
<dbReference type="SUPFAM" id="SSF103481">
    <property type="entry name" value="Multidrug resistance efflux transporter EmrE"/>
    <property type="match status" value="1"/>
</dbReference>